<reference evidence="13" key="1">
    <citation type="submission" date="2016-04" db="EMBL/GenBank/DDBJ databases">
        <authorList>
            <person name="Evans L.H."/>
            <person name="Alamgir A."/>
            <person name="Owens N."/>
            <person name="Weber N.D."/>
            <person name="Virtaneva K."/>
            <person name="Barbian K."/>
            <person name="Babar A."/>
            <person name="Rosenke K."/>
        </authorList>
    </citation>
    <scope>NUCLEOTIDE SEQUENCE [LARGE SCALE GENOMIC DNA]</scope>
    <source>
        <strain evidence="13">CBS 101.48</strain>
    </source>
</reference>
<evidence type="ECO:0000256" key="11">
    <source>
        <dbReference type="RuleBase" id="RU367005"/>
    </source>
</evidence>
<dbReference type="GO" id="GO:0015986">
    <property type="term" value="P:proton motive force-driven ATP synthesis"/>
    <property type="evidence" value="ECO:0007669"/>
    <property type="project" value="InterPro"/>
</dbReference>
<dbReference type="STRING" id="4829.A0A163V3Q2"/>
<feature type="region of interest" description="Disordered" evidence="12">
    <location>
        <begin position="19"/>
        <end position="46"/>
    </location>
</feature>
<dbReference type="EMBL" id="LT552047">
    <property type="protein sequence ID" value="SAL98027.1"/>
    <property type="molecule type" value="Genomic_DNA"/>
</dbReference>
<accession>A0A163V3Q2</accession>
<keyword evidence="9" id="KW-0472">Membrane</keyword>
<evidence type="ECO:0000256" key="8">
    <source>
        <dbReference type="ARBA" id="ARBA00023128"/>
    </source>
</evidence>
<evidence type="ECO:0000256" key="2">
    <source>
        <dbReference type="ARBA" id="ARBA00007333"/>
    </source>
</evidence>
<evidence type="ECO:0000313" key="13">
    <source>
        <dbReference type="EMBL" id="SAL98027.1"/>
    </source>
</evidence>
<evidence type="ECO:0000313" key="14">
    <source>
        <dbReference type="Proteomes" id="UP000078561"/>
    </source>
</evidence>
<keyword evidence="4 11" id="KW-0138">CF(0)</keyword>
<evidence type="ECO:0000256" key="1">
    <source>
        <dbReference type="ARBA" id="ARBA00004273"/>
    </source>
</evidence>
<keyword evidence="5 11" id="KW-0375">Hydrogen ion transport</keyword>
<gene>
    <name evidence="13" type="primary">ABSGL_03554.1 scaffold 4609</name>
</gene>
<dbReference type="AlphaFoldDB" id="A0A163V3Q2"/>
<comment type="subcellular location">
    <subcellularLocation>
        <location evidence="1 11">Mitochondrion inner membrane</location>
    </subcellularLocation>
</comment>
<keyword evidence="6 11" id="KW-0999">Mitochondrion inner membrane</keyword>
<organism evidence="13">
    <name type="scientific">Absidia glauca</name>
    <name type="common">Pin mould</name>
    <dbReference type="NCBI Taxonomy" id="4829"/>
    <lineage>
        <taxon>Eukaryota</taxon>
        <taxon>Fungi</taxon>
        <taxon>Fungi incertae sedis</taxon>
        <taxon>Mucoromycota</taxon>
        <taxon>Mucoromycotina</taxon>
        <taxon>Mucoromycetes</taxon>
        <taxon>Mucorales</taxon>
        <taxon>Cunninghamellaceae</taxon>
        <taxon>Absidia</taxon>
    </lineage>
</organism>
<evidence type="ECO:0000256" key="9">
    <source>
        <dbReference type="ARBA" id="ARBA00023136"/>
    </source>
</evidence>
<dbReference type="GO" id="GO:0005743">
    <property type="term" value="C:mitochondrial inner membrane"/>
    <property type="evidence" value="ECO:0007669"/>
    <property type="project" value="UniProtKB-SubCell"/>
</dbReference>
<keyword evidence="8 11" id="KW-0496">Mitochondrion</keyword>
<evidence type="ECO:0000256" key="7">
    <source>
        <dbReference type="ARBA" id="ARBA00023065"/>
    </source>
</evidence>
<protein>
    <recommendedName>
        <fullName evidence="11">ATP synthase F(0) complex subunit e, mitochondrial</fullName>
    </recommendedName>
</protein>
<dbReference type="InParanoid" id="A0A163V3Q2"/>
<evidence type="ECO:0000256" key="3">
    <source>
        <dbReference type="ARBA" id="ARBA00022448"/>
    </source>
</evidence>
<comment type="function">
    <text evidence="11">Subunit e, of the mitochondrial membrane ATP synthase complex (F(1)F(0) ATP synthase or Complex V) that produces ATP from ADP in the presence of a proton gradient across the membrane which is generated by electron transport complexes of the respiratory chain. ATP synthase complex consist of a soluble F(1) head domain - the catalytic core - and a membrane F(1) domain - the membrane proton channel. These two domains are linked by a central stalk rotating inside the F(1) region and a stationary peripheral stalk. During catalysis, ATP synthesis in the catalytic domain of F(1) is coupled via a rotary mechanism of the central stalk subunits to proton translocation. In vivo, can only synthesize ATP although its ATP hydrolase activity can be activated artificially in vitro. Part of the complex F(0) domain.</text>
</comment>
<evidence type="ECO:0000256" key="5">
    <source>
        <dbReference type="ARBA" id="ARBA00022781"/>
    </source>
</evidence>
<comment type="similarity">
    <text evidence="2 11">Belongs to the ATPase e subunit family.</text>
</comment>
<proteinExistence type="inferred from homology"/>
<dbReference type="GO" id="GO:0015078">
    <property type="term" value="F:proton transmembrane transporter activity"/>
    <property type="evidence" value="ECO:0007669"/>
    <property type="project" value="InterPro"/>
</dbReference>
<keyword evidence="7 11" id="KW-0406">Ion transport</keyword>
<keyword evidence="10 11" id="KW-0066">ATP synthesis</keyword>
<name>A0A163V3Q2_ABSGL</name>
<dbReference type="OrthoDB" id="2125027at2759"/>
<evidence type="ECO:0000256" key="6">
    <source>
        <dbReference type="ARBA" id="ARBA00022792"/>
    </source>
</evidence>
<keyword evidence="14" id="KW-1185">Reference proteome</keyword>
<evidence type="ECO:0000256" key="12">
    <source>
        <dbReference type="SAM" id="MobiDB-lite"/>
    </source>
</evidence>
<evidence type="ECO:0000256" key="4">
    <source>
        <dbReference type="ARBA" id="ARBA00022547"/>
    </source>
</evidence>
<keyword evidence="3 11" id="KW-0813">Transport</keyword>
<sequence>MMDTNQAAKRRRRLMLQSLLNSEDGEEGQSVLSSSDEEDEDRGGSSLSRNGMVYAFLAPRRGIQLPPFERHLFFKHKILTPPFFNSSLLFRFILKMVNQAVVNVGRWSALAFGLVYGYTHNISLNKQAEEQQKQAAYHHQENLIAQAKAAYAKQKLVKADATPATVELDFESPDFDFETYLSKVVADE</sequence>
<comment type="subunit">
    <text evidence="11">F-type ATPases have 2 components, CF(1) - the catalytic core - and CF(0) - the membrane proton channel. CF(1) and CF(0) have multiple subunits.</text>
</comment>
<dbReference type="GO" id="GO:0045259">
    <property type="term" value="C:proton-transporting ATP synthase complex"/>
    <property type="evidence" value="ECO:0007669"/>
    <property type="project" value="UniProtKB-UniRule"/>
</dbReference>
<dbReference type="Proteomes" id="UP000078561">
    <property type="component" value="Unassembled WGS sequence"/>
</dbReference>
<dbReference type="Pfam" id="PF05680">
    <property type="entry name" value="ATP-synt_E"/>
    <property type="match status" value="1"/>
</dbReference>
<dbReference type="InterPro" id="IPR008386">
    <property type="entry name" value="ATP_synth_F0_esu_mt"/>
</dbReference>
<evidence type="ECO:0000256" key="10">
    <source>
        <dbReference type="ARBA" id="ARBA00023310"/>
    </source>
</evidence>